<dbReference type="RefSeq" id="WP_019944568.1">
    <property type="nucleotide sequence ID" value="NZ_BMLI01000001.1"/>
</dbReference>
<evidence type="ECO:0000313" key="3">
    <source>
        <dbReference type="Proteomes" id="UP000632339"/>
    </source>
</evidence>
<comment type="caution">
    <text evidence="2">The sequence shown here is derived from an EMBL/GenBank/DDBJ whole genome shotgun (WGS) entry which is preliminary data.</text>
</comment>
<keyword evidence="3" id="KW-1185">Reference proteome</keyword>
<evidence type="ECO:0000313" key="2">
    <source>
        <dbReference type="EMBL" id="GGM84134.1"/>
    </source>
</evidence>
<protein>
    <recommendedName>
        <fullName evidence="4">Gliding motility-associated lipoprotein GldD</fullName>
    </recommendedName>
</protein>
<gene>
    <name evidence="2" type="ORF">GCM10010967_14930</name>
</gene>
<reference evidence="3" key="1">
    <citation type="journal article" date="2019" name="Int. J. Syst. Evol. Microbiol.">
        <title>The Global Catalogue of Microorganisms (GCM) 10K type strain sequencing project: providing services to taxonomists for standard genome sequencing and annotation.</title>
        <authorList>
            <consortium name="The Broad Institute Genomics Platform"/>
            <consortium name="The Broad Institute Genome Sequencing Center for Infectious Disease"/>
            <person name="Wu L."/>
            <person name="Ma J."/>
        </authorList>
    </citation>
    <scope>NUCLEOTIDE SEQUENCE [LARGE SCALE GENOMIC DNA]</scope>
    <source>
        <strain evidence="3">CGMCC 1.6375</strain>
    </source>
</reference>
<accession>A0ABQ2HLQ5</accession>
<evidence type="ECO:0008006" key="4">
    <source>
        <dbReference type="Google" id="ProtNLM"/>
    </source>
</evidence>
<dbReference type="Proteomes" id="UP000632339">
    <property type="component" value="Unassembled WGS sequence"/>
</dbReference>
<dbReference type="EMBL" id="BMLI01000001">
    <property type="protein sequence ID" value="GGM84134.1"/>
    <property type="molecule type" value="Genomic_DNA"/>
</dbReference>
<feature type="signal peptide" evidence="1">
    <location>
        <begin position="1"/>
        <end position="19"/>
    </location>
</feature>
<keyword evidence="1" id="KW-0732">Signal</keyword>
<name>A0ABQ2HLQ5_9BACT</name>
<sequence length="211" mass="24266">MHKFSAIRFFSAVALFALALVMSCTEDHVVPDPEPSANCNRLNGQPRAFPCEFEMRKLEFMSGSSNTVAFATLTPADSLFRITGPYYSWNKTGTEDWVVRYKVRLTFKRIADGPQGKDNKYYLYMTVGGIDTEDFLNWGSDINTEGMAVGEERSQFFLMEYNLNPWTSITAYMRLLALINQDTYETLKKAPYNYQAVRDRAESWIRFKAID</sequence>
<proteinExistence type="predicted"/>
<organism evidence="2 3">
    <name type="scientific">Dyadobacter beijingensis</name>
    <dbReference type="NCBI Taxonomy" id="365489"/>
    <lineage>
        <taxon>Bacteria</taxon>
        <taxon>Pseudomonadati</taxon>
        <taxon>Bacteroidota</taxon>
        <taxon>Cytophagia</taxon>
        <taxon>Cytophagales</taxon>
        <taxon>Spirosomataceae</taxon>
        <taxon>Dyadobacter</taxon>
    </lineage>
</organism>
<dbReference type="PROSITE" id="PS51257">
    <property type="entry name" value="PROKAR_LIPOPROTEIN"/>
    <property type="match status" value="1"/>
</dbReference>
<feature type="chain" id="PRO_5047363406" description="Gliding motility-associated lipoprotein GldD" evidence="1">
    <location>
        <begin position="20"/>
        <end position="211"/>
    </location>
</feature>
<evidence type="ECO:0000256" key="1">
    <source>
        <dbReference type="SAM" id="SignalP"/>
    </source>
</evidence>